<dbReference type="EMBL" id="NRRV01000002">
    <property type="protein sequence ID" value="MBK1629444.1"/>
    <property type="molecule type" value="Genomic_DNA"/>
</dbReference>
<organism evidence="1 2">
    <name type="scientific">Thiohalocapsa halophila</name>
    <dbReference type="NCBI Taxonomy" id="69359"/>
    <lineage>
        <taxon>Bacteria</taxon>
        <taxon>Pseudomonadati</taxon>
        <taxon>Pseudomonadota</taxon>
        <taxon>Gammaproteobacteria</taxon>
        <taxon>Chromatiales</taxon>
        <taxon>Chromatiaceae</taxon>
        <taxon>Thiohalocapsa</taxon>
    </lineage>
</organism>
<proteinExistence type="predicted"/>
<reference evidence="1 2" key="1">
    <citation type="journal article" date="2020" name="Microorganisms">
        <title>Osmotic Adaptation and Compatible Solute Biosynthesis of Phototrophic Bacteria as Revealed from Genome Analyses.</title>
        <authorList>
            <person name="Imhoff J.F."/>
            <person name="Rahn T."/>
            <person name="Kunzel S."/>
            <person name="Keller A."/>
            <person name="Neulinger S.C."/>
        </authorList>
    </citation>
    <scope>NUCLEOTIDE SEQUENCE [LARGE SCALE GENOMIC DNA]</scope>
    <source>
        <strain evidence="1 2">DSM 6210</strain>
    </source>
</reference>
<evidence type="ECO:0000313" key="2">
    <source>
        <dbReference type="Proteomes" id="UP000748752"/>
    </source>
</evidence>
<accession>A0ABS1CC20</accession>
<gene>
    <name evidence="1" type="ORF">CKO31_01565</name>
</gene>
<name>A0ABS1CC20_9GAMM</name>
<comment type="caution">
    <text evidence="1">The sequence shown here is derived from an EMBL/GenBank/DDBJ whole genome shotgun (WGS) entry which is preliminary data.</text>
</comment>
<protein>
    <recommendedName>
        <fullName evidence="3">Lipoprotein</fullName>
    </recommendedName>
</protein>
<keyword evidence="2" id="KW-1185">Reference proteome</keyword>
<dbReference type="RefSeq" id="WP_200233386.1">
    <property type="nucleotide sequence ID" value="NZ_NRRV01000002.1"/>
</dbReference>
<evidence type="ECO:0008006" key="3">
    <source>
        <dbReference type="Google" id="ProtNLM"/>
    </source>
</evidence>
<dbReference type="Proteomes" id="UP000748752">
    <property type="component" value="Unassembled WGS sequence"/>
</dbReference>
<evidence type="ECO:0000313" key="1">
    <source>
        <dbReference type="EMBL" id="MBK1629444.1"/>
    </source>
</evidence>
<sequence length="141" mass="15883">MPSYAPVAPALLPALLLGLAAVLALPGCANMERERKASALQASTNAYREALRWGYWRAAVELLHPDAREELDLEPLENIRVTSLEVVRPMSITPDGKALRLVQIDYVLEDEQRVKRVLDRQDWRWDDSLAAWLLHSGLPAF</sequence>